<name>A0AA38U3E2_9ASTR</name>
<organism evidence="3 4">
    <name type="scientific">Centaurea solstitialis</name>
    <name type="common">yellow star-thistle</name>
    <dbReference type="NCBI Taxonomy" id="347529"/>
    <lineage>
        <taxon>Eukaryota</taxon>
        <taxon>Viridiplantae</taxon>
        <taxon>Streptophyta</taxon>
        <taxon>Embryophyta</taxon>
        <taxon>Tracheophyta</taxon>
        <taxon>Spermatophyta</taxon>
        <taxon>Magnoliopsida</taxon>
        <taxon>eudicotyledons</taxon>
        <taxon>Gunneridae</taxon>
        <taxon>Pentapetalae</taxon>
        <taxon>asterids</taxon>
        <taxon>campanulids</taxon>
        <taxon>Asterales</taxon>
        <taxon>Asteraceae</taxon>
        <taxon>Carduoideae</taxon>
        <taxon>Cardueae</taxon>
        <taxon>Centaureinae</taxon>
        <taxon>Centaurea</taxon>
    </lineage>
</organism>
<dbReference type="PANTHER" id="PTHR10984:SF37">
    <property type="entry name" value="PROTEIN DISULFIDE-ISOMERASE 5-3"/>
    <property type="match status" value="1"/>
</dbReference>
<feature type="domain" description="Thioredoxin" evidence="1">
    <location>
        <begin position="161"/>
        <end position="206"/>
    </location>
</feature>
<dbReference type="InterPro" id="IPR036249">
    <property type="entry name" value="Thioredoxin-like_sf"/>
</dbReference>
<evidence type="ECO:0008006" key="5">
    <source>
        <dbReference type="Google" id="ProtNLM"/>
    </source>
</evidence>
<proteinExistence type="predicted"/>
<dbReference type="InterPro" id="IPR045888">
    <property type="entry name" value="Erv"/>
</dbReference>
<evidence type="ECO:0000313" key="4">
    <source>
        <dbReference type="Proteomes" id="UP001172457"/>
    </source>
</evidence>
<dbReference type="EMBL" id="JARYMX010000001">
    <property type="protein sequence ID" value="KAJ9568008.1"/>
    <property type="molecule type" value="Genomic_DNA"/>
</dbReference>
<evidence type="ECO:0000259" key="1">
    <source>
        <dbReference type="Pfam" id="PF00085"/>
    </source>
</evidence>
<comment type="caution">
    <text evidence="3">The sequence shown here is derived from an EMBL/GenBank/DDBJ whole genome shotgun (WGS) entry which is preliminary data.</text>
</comment>
<dbReference type="GO" id="GO:0005783">
    <property type="term" value="C:endoplasmic reticulum"/>
    <property type="evidence" value="ECO:0007669"/>
    <property type="project" value="TreeGrafter"/>
</dbReference>
<dbReference type="AlphaFoldDB" id="A0AA38U3E2"/>
<dbReference type="InterPro" id="IPR012936">
    <property type="entry name" value="Erv_C"/>
</dbReference>
<evidence type="ECO:0000259" key="2">
    <source>
        <dbReference type="Pfam" id="PF07970"/>
    </source>
</evidence>
<protein>
    <recommendedName>
        <fullName evidence="5">Thioredoxin domain-containing protein</fullName>
    </recommendedName>
</protein>
<accession>A0AA38U3E2</accession>
<dbReference type="GO" id="GO:0030134">
    <property type="term" value="C:COPII-coated ER to Golgi transport vesicle"/>
    <property type="evidence" value="ECO:0007669"/>
    <property type="project" value="TreeGrafter"/>
</dbReference>
<feature type="domain" description="Endoplasmic reticulum vesicle transporter C-terminal" evidence="2">
    <location>
        <begin position="342"/>
        <end position="456"/>
    </location>
</feature>
<dbReference type="Pfam" id="PF07970">
    <property type="entry name" value="COPIIcoated_ERV"/>
    <property type="match status" value="1"/>
</dbReference>
<sequence length="459" mass="52983">MQFPALSCEFASLDVSDILGTNRLNITKTVHKYPINKHLEATGSEYDRPSGPTIIKHDDKVDEETSLGSVALNAHNFDKISHQYPILVVNFFAPWCIWSKRLKPSWERAARIIRERSKLLPNAYVSQEQILFCELCTFFLVLSFIPYFVCITRHNRLGDGSILLGKVDCTEEIELCRSHHIQGYPSIRIFRKGSDVWDVHGHHEHESYYGDRDTDSLVEAMEQLVKPIELEQKNRLQRMEMARPLLMQKDLHHVEEDVESKGLYESRRENDPDMMISYPLPTCIYEFTSFANTVFIGTSLPPKASGKLLERPTSRPYLCLQLLFEVPGNLVISARSESHSFDASLMNMSHIISNFSFGRKVTPRMIHDLERLNHYKTHDKLSGKAYITVEDHAILTIEHYIQVVKFEVASPSHQLIEDYEYTAHSSLVYAQMIPVALFHFEPSPMQILVMEHEKTFRIS</sequence>
<evidence type="ECO:0000313" key="3">
    <source>
        <dbReference type="EMBL" id="KAJ9568008.1"/>
    </source>
</evidence>
<gene>
    <name evidence="3" type="ORF">OSB04_003974</name>
</gene>
<reference evidence="3" key="1">
    <citation type="submission" date="2023-03" db="EMBL/GenBank/DDBJ databases">
        <title>Chromosome-scale reference genome and RAD-based genetic map of yellow starthistle (Centaurea solstitialis) reveal putative structural variation and QTLs associated with invader traits.</title>
        <authorList>
            <person name="Reatini B."/>
            <person name="Cang F.A."/>
            <person name="Jiang Q."/>
            <person name="Mckibben M.T.W."/>
            <person name="Barker M.S."/>
            <person name="Rieseberg L.H."/>
            <person name="Dlugosch K.M."/>
        </authorList>
    </citation>
    <scope>NUCLEOTIDE SEQUENCE</scope>
    <source>
        <strain evidence="3">CAN-66</strain>
        <tissue evidence="3">Leaf</tissue>
    </source>
</reference>
<dbReference type="InterPro" id="IPR013766">
    <property type="entry name" value="Thioredoxin_domain"/>
</dbReference>
<dbReference type="Gene3D" id="3.40.30.10">
    <property type="entry name" value="Glutaredoxin"/>
    <property type="match status" value="1"/>
</dbReference>
<dbReference type="Pfam" id="PF00085">
    <property type="entry name" value="Thioredoxin"/>
    <property type="match status" value="2"/>
</dbReference>
<dbReference type="CDD" id="cd02961">
    <property type="entry name" value="PDI_a_family"/>
    <property type="match status" value="1"/>
</dbReference>
<dbReference type="Proteomes" id="UP001172457">
    <property type="component" value="Chromosome 1"/>
</dbReference>
<dbReference type="PANTHER" id="PTHR10984">
    <property type="entry name" value="ENDOPLASMIC RETICULUM-GOLGI INTERMEDIATE COMPARTMENT PROTEIN"/>
    <property type="match status" value="1"/>
</dbReference>
<dbReference type="SUPFAM" id="SSF52833">
    <property type="entry name" value="Thioredoxin-like"/>
    <property type="match status" value="1"/>
</dbReference>
<keyword evidence="4" id="KW-1185">Reference proteome</keyword>
<feature type="domain" description="Thioredoxin" evidence="1">
    <location>
        <begin position="71"/>
        <end position="115"/>
    </location>
</feature>